<feature type="compositionally biased region" description="Low complexity" evidence="1">
    <location>
        <begin position="29"/>
        <end position="43"/>
    </location>
</feature>
<accession>A0ABN9A297</accession>
<evidence type="ECO:0000313" key="3">
    <source>
        <dbReference type="Proteomes" id="UP001176941"/>
    </source>
</evidence>
<organism evidence="2 3">
    <name type="scientific">Rangifer tarandus platyrhynchus</name>
    <name type="common">Svalbard reindeer</name>
    <dbReference type="NCBI Taxonomy" id="3082113"/>
    <lineage>
        <taxon>Eukaryota</taxon>
        <taxon>Metazoa</taxon>
        <taxon>Chordata</taxon>
        <taxon>Craniata</taxon>
        <taxon>Vertebrata</taxon>
        <taxon>Euteleostomi</taxon>
        <taxon>Mammalia</taxon>
        <taxon>Eutheria</taxon>
        <taxon>Laurasiatheria</taxon>
        <taxon>Artiodactyla</taxon>
        <taxon>Ruminantia</taxon>
        <taxon>Pecora</taxon>
        <taxon>Cervidae</taxon>
        <taxon>Odocoileinae</taxon>
        <taxon>Rangifer</taxon>
    </lineage>
</organism>
<protein>
    <submittedName>
        <fullName evidence="2">Uncharacterized protein</fullName>
    </submittedName>
</protein>
<evidence type="ECO:0000313" key="2">
    <source>
        <dbReference type="EMBL" id="CAI9180362.1"/>
    </source>
</evidence>
<keyword evidence="3" id="KW-1185">Reference proteome</keyword>
<gene>
    <name evidence="2" type="ORF">MRATA1EN1_LOCUS29324</name>
</gene>
<name>A0ABN9A297_RANTA</name>
<dbReference type="EMBL" id="OX460343">
    <property type="protein sequence ID" value="CAI9180362.1"/>
    <property type="molecule type" value="Genomic_DNA"/>
</dbReference>
<feature type="region of interest" description="Disordered" evidence="1">
    <location>
        <begin position="1"/>
        <end position="119"/>
    </location>
</feature>
<evidence type="ECO:0000256" key="1">
    <source>
        <dbReference type="SAM" id="MobiDB-lite"/>
    </source>
</evidence>
<proteinExistence type="predicted"/>
<sequence>MVGRVPAAPSRAVAGTGVPRDLPSPSPRRSPARSNYPAAVPRPSAAPGPPSRPRRSARDGTRGREGRGGGSQGLRRAAGEPGGPGAGALRGGDAPGARCQSVHLGKPKGSSETRSPHRW</sequence>
<reference evidence="2" key="1">
    <citation type="submission" date="2023-04" db="EMBL/GenBank/DDBJ databases">
        <authorList>
            <consortium name="ELIXIR-Norway"/>
        </authorList>
    </citation>
    <scope>NUCLEOTIDE SEQUENCE [LARGE SCALE GENOMIC DNA]</scope>
</reference>
<feature type="compositionally biased region" description="Basic and acidic residues" evidence="1">
    <location>
        <begin position="56"/>
        <end position="67"/>
    </location>
</feature>
<feature type="compositionally biased region" description="Basic and acidic residues" evidence="1">
    <location>
        <begin position="109"/>
        <end position="119"/>
    </location>
</feature>
<feature type="compositionally biased region" description="Gly residues" evidence="1">
    <location>
        <begin position="80"/>
        <end position="94"/>
    </location>
</feature>
<dbReference type="Proteomes" id="UP001176941">
    <property type="component" value="Chromosome X"/>
</dbReference>